<sequence length="117" mass="11934">MLQGPTNIVALLFQKGADPEILSLYRGSALVAACRSGHIEIVRSLLDSGANVNLLTSRYGTFGGSVAITGTVDVVRFLLESGADVNLPGGKFGSPLACACHGGTAPTFACCLIAVPL</sequence>
<dbReference type="AlphaFoldDB" id="A0AAD7CRV5"/>
<feature type="repeat" description="ANK" evidence="3">
    <location>
        <begin position="25"/>
        <end position="57"/>
    </location>
</feature>
<keyword evidence="1" id="KW-0677">Repeat</keyword>
<comment type="caution">
    <text evidence="4">The sequence shown here is derived from an EMBL/GenBank/DDBJ whole genome shotgun (WGS) entry which is preliminary data.</text>
</comment>
<evidence type="ECO:0000256" key="1">
    <source>
        <dbReference type="ARBA" id="ARBA00022737"/>
    </source>
</evidence>
<dbReference type="PANTHER" id="PTHR23206:SF8">
    <property type="entry name" value="ANKYRIN REPEAT AND KH DOMAIN-CONTAINING 1"/>
    <property type="match status" value="1"/>
</dbReference>
<proteinExistence type="predicted"/>
<dbReference type="EMBL" id="JARKIE010000261">
    <property type="protein sequence ID" value="KAJ7660457.1"/>
    <property type="molecule type" value="Genomic_DNA"/>
</dbReference>
<evidence type="ECO:0000256" key="3">
    <source>
        <dbReference type="PROSITE-ProRule" id="PRU00023"/>
    </source>
</evidence>
<keyword evidence="2 3" id="KW-0040">ANK repeat</keyword>
<dbReference type="Pfam" id="PF12796">
    <property type="entry name" value="Ank_2"/>
    <property type="match status" value="1"/>
</dbReference>
<evidence type="ECO:0000256" key="2">
    <source>
        <dbReference type="ARBA" id="ARBA00023043"/>
    </source>
</evidence>
<gene>
    <name evidence="4" type="ORF">B0H17DRAFT_954173</name>
</gene>
<dbReference type="InterPro" id="IPR051631">
    <property type="entry name" value="Ankyrin-KH/SAM_domain"/>
</dbReference>
<organism evidence="4 5">
    <name type="scientific">Mycena rosella</name>
    <name type="common">Pink bonnet</name>
    <name type="synonym">Agaricus rosellus</name>
    <dbReference type="NCBI Taxonomy" id="1033263"/>
    <lineage>
        <taxon>Eukaryota</taxon>
        <taxon>Fungi</taxon>
        <taxon>Dikarya</taxon>
        <taxon>Basidiomycota</taxon>
        <taxon>Agaricomycotina</taxon>
        <taxon>Agaricomycetes</taxon>
        <taxon>Agaricomycetidae</taxon>
        <taxon>Agaricales</taxon>
        <taxon>Marasmiineae</taxon>
        <taxon>Mycenaceae</taxon>
        <taxon>Mycena</taxon>
    </lineage>
</organism>
<dbReference type="PROSITE" id="PS50297">
    <property type="entry name" value="ANK_REP_REGION"/>
    <property type="match status" value="1"/>
</dbReference>
<protein>
    <submittedName>
        <fullName evidence="4">Ankyrin repeat-containing domain protein</fullName>
    </submittedName>
</protein>
<dbReference type="SMART" id="SM00248">
    <property type="entry name" value="ANK"/>
    <property type="match status" value="2"/>
</dbReference>
<dbReference type="SUPFAM" id="SSF48403">
    <property type="entry name" value="Ankyrin repeat"/>
    <property type="match status" value="1"/>
</dbReference>
<accession>A0AAD7CRV5</accession>
<keyword evidence="5" id="KW-1185">Reference proteome</keyword>
<dbReference type="Proteomes" id="UP001221757">
    <property type="component" value="Unassembled WGS sequence"/>
</dbReference>
<dbReference type="Gene3D" id="1.25.40.20">
    <property type="entry name" value="Ankyrin repeat-containing domain"/>
    <property type="match status" value="1"/>
</dbReference>
<dbReference type="InterPro" id="IPR036770">
    <property type="entry name" value="Ankyrin_rpt-contain_sf"/>
</dbReference>
<dbReference type="InterPro" id="IPR002110">
    <property type="entry name" value="Ankyrin_rpt"/>
</dbReference>
<dbReference type="PANTHER" id="PTHR23206">
    <property type="entry name" value="MASK PROTEIN"/>
    <property type="match status" value="1"/>
</dbReference>
<evidence type="ECO:0000313" key="5">
    <source>
        <dbReference type="Proteomes" id="UP001221757"/>
    </source>
</evidence>
<name>A0AAD7CRV5_MYCRO</name>
<evidence type="ECO:0000313" key="4">
    <source>
        <dbReference type="EMBL" id="KAJ7660457.1"/>
    </source>
</evidence>
<reference evidence="4" key="1">
    <citation type="submission" date="2023-03" db="EMBL/GenBank/DDBJ databases">
        <title>Massive genome expansion in bonnet fungi (Mycena s.s.) driven by repeated elements and novel gene families across ecological guilds.</title>
        <authorList>
            <consortium name="Lawrence Berkeley National Laboratory"/>
            <person name="Harder C.B."/>
            <person name="Miyauchi S."/>
            <person name="Viragh M."/>
            <person name="Kuo A."/>
            <person name="Thoen E."/>
            <person name="Andreopoulos B."/>
            <person name="Lu D."/>
            <person name="Skrede I."/>
            <person name="Drula E."/>
            <person name="Henrissat B."/>
            <person name="Morin E."/>
            <person name="Kohler A."/>
            <person name="Barry K."/>
            <person name="LaButti K."/>
            <person name="Morin E."/>
            <person name="Salamov A."/>
            <person name="Lipzen A."/>
            <person name="Mereny Z."/>
            <person name="Hegedus B."/>
            <person name="Baldrian P."/>
            <person name="Stursova M."/>
            <person name="Weitz H."/>
            <person name="Taylor A."/>
            <person name="Grigoriev I.V."/>
            <person name="Nagy L.G."/>
            <person name="Martin F."/>
            <person name="Kauserud H."/>
        </authorList>
    </citation>
    <scope>NUCLEOTIDE SEQUENCE</scope>
    <source>
        <strain evidence="4">CBHHK067</strain>
    </source>
</reference>
<dbReference type="PROSITE" id="PS50088">
    <property type="entry name" value="ANK_REPEAT"/>
    <property type="match status" value="1"/>
</dbReference>